<evidence type="ECO:0000313" key="1">
    <source>
        <dbReference type="EMBL" id="KIR60321.1"/>
    </source>
</evidence>
<organism evidence="1 2">
    <name type="scientific">Cryptococcus bacillisporus CA1873</name>
    <dbReference type="NCBI Taxonomy" id="1296111"/>
    <lineage>
        <taxon>Eukaryota</taxon>
        <taxon>Fungi</taxon>
        <taxon>Dikarya</taxon>
        <taxon>Basidiomycota</taxon>
        <taxon>Agaricomycotina</taxon>
        <taxon>Tremellomycetes</taxon>
        <taxon>Tremellales</taxon>
        <taxon>Cryptococcaceae</taxon>
        <taxon>Cryptococcus</taxon>
        <taxon>Cryptococcus gattii species complex</taxon>
    </lineage>
</organism>
<accession>A0ABR5B9Q6</accession>
<protein>
    <submittedName>
        <fullName evidence="1">Uncharacterized protein</fullName>
    </submittedName>
</protein>
<gene>
    <name evidence="1" type="ORF">I314_03612</name>
</gene>
<sequence>MAVGRSTKAGITRLNQNMLRALAKYFTSTIFATMDVAALQIVPHVILCTVTERPARQSFLQAARYTVWKYANEIADGVEIDTAPTSRKYAQSGGRTFGQQREWIEGQRLGFE</sequence>
<keyword evidence="2" id="KW-1185">Reference proteome</keyword>
<dbReference type="EMBL" id="KN848897">
    <property type="protein sequence ID" value="KIR60321.1"/>
    <property type="molecule type" value="Genomic_DNA"/>
</dbReference>
<evidence type="ECO:0000313" key="2">
    <source>
        <dbReference type="Proteomes" id="UP000053800"/>
    </source>
</evidence>
<proteinExistence type="predicted"/>
<reference evidence="1 2" key="1">
    <citation type="submission" date="2015-01" db="EMBL/GenBank/DDBJ databases">
        <title>The Genome Sequence of Cryptococcus gattii CA1873.</title>
        <authorList>
            <consortium name="The Broad Institute Genomics Platform"/>
            <person name="Cuomo C."/>
            <person name="Litvintseva A."/>
            <person name="Chen Y."/>
            <person name="Heitman J."/>
            <person name="Sun S."/>
            <person name="Springer D."/>
            <person name="Dromer F."/>
            <person name="Young S."/>
            <person name="Zeng Q."/>
            <person name="Gargeya S."/>
            <person name="Abouelleil A."/>
            <person name="Alvarado L."/>
            <person name="Chapman S.B."/>
            <person name="Gainer-Dewar J."/>
            <person name="Goldberg J."/>
            <person name="Griggs A."/>
            <person name="Gujja S."/>
            <person name="Hansen M."/>
            <person name="Howarth C."/>
            <person name="Imamovic A."/>
            <person name="Larimer J."/>
            <person name="Murphy C."/>
            <person name="Naylor J."/>
            <person name="Pearson M."/>
            <person name="Priest M."/>
            <person name="Roberts A."/>
            <person name="Saif S."/>
            <person name="Shea T."/>
            <person name="Sykes S."/>
            <person name="Wortman J."/>
            <person name="Nusbaum C."/>
            <person name="Birren B."/>
        </authorList>
    </citation>
    <scope>NUCLEOTIDE SEQUENCE [LARGE SCALE GENOMIC DNA]</scope>
    <source>
        <strain evidence="1 2">CA1873</strain>
    </source>
</reference>
<name>A0ABR5B9Q6_CRYGA</name>
<dbReference type="Proteomes" id="UP000053800">
    <property type="component" value="Unassembled WGS sequence"/>
</dbReference>